<sequence length="407" mass="43696">MSSKPYVIVGAAHAARRAAETLRARDADAHIVMIGDERALPYDRPELSKGALLSEEGERRIFVRDAAWYDAQRIDMRLGIRVEAIDRASKCVVLSDGARIEYERLLLATGSRVRRFPGHVDDGVKLHYVRTVDDARALREALSPGKRVAVLGGGFIGLEVAASAIKAGCAVVVVEPARRLLMRSMPREVADFLHALHRTKGVDMRLDTKPLAVRRGASHAIVETDRGDIAADIVVAGIGVVPNVELAQAAGLAVTNGIVVDEQCRTDDPSIFAAGEVTMHFNPLLKRHVRVESWQVAENQPAIAAANILGAEERYAEAPWLWSDQHDCNVQTLGLFDGTHTTVLRGDPASGSFCVLALNDTGALAAVAAVNAGRDMGACKRLLAAGKPLDIDALRNTAVALRTLLAA</sequence>
<dbReference type="PANTHER" id="PTHR43557:SF2">
    <property type="entry name" value="RIESKE DOMAIN-CONTAINING PROTEIN-RELATED"/>
    <property type="match status" value="1"/>
</dbReference>
<dbReference type="GO" id="GO:0008860">
    <property type="term" value="F:ferredoxin-NAD+ reductase activity"/>
    <property type="evidence" value="ECO:0007669"/>
    <property type="project" value="UniProtKB-EC"/>
</dbReference>
<evidence type="ECO:0000256" key="3">
    <source>
        <dbReference type="ARBA" id="ARBA00022827"/>
    </source>
</evidence>
<dbReference type="InterPro" id="IPR023753">
    <property type="entry name" value="FAD/NAD-binding_dom"/>
</dbReference>
<dbReference type="NCBIfam" id="NF041682">
    <property type="entry name" value="ant_diox_AndAa"/>
    <property type="match status" value="1"/>
</dbReference>
<dbReference type="Gene3D" id="3.50.50.60">
    <property type="entry name" value="FAD/NAD(P)-binding domain"/>
    <property type="match status" value="2"/>
</dbReference>
<dbReference type="GO" id="GO:0005737">
    <property type="term" value="C:cytoplasm"/>
    <property type="evidence" value="ECO:0007669"/>
    <property type="project" value="TreeGrafter"/>
</dbReference>
<dbReference type="Pfam" id="PF14759">
    <property type="entry name" value="Reductase_C"/>
    <property type="match status" value="1"/>
</dbReference>
<dbReference type="Gene3D" id="3.30.390.30">
    <property type="match status" value="1"/>
</dbReference>
<keyword evidence="2" id="KW-0285">Flavoprotein</keyword>
<dbReference type="GeneID" id="97046196"/>
<evidence type="ECO:0000259" key="6">
    <source>
        <dbReference type="Pfam" id="PF14759"/>
    </source>
</evidence>
<proteinExistence type="predicted"/>
<dbReference type="Pfam" id="PF07992">
    <property type="entry name" value="Pyr_redox_2"/>
    <property type="match status" value="1"/>
</dbReference>
<accession>A0A6J5CTS4</accession>
<feature type="domain" description="Reductase C-terminal" evidence="6">
    <location>
        <begin position="320"/>
        <end position="405"/>
    </location>
</feature>
<dbReference type="Proteomes" id="UP000494255">
    <property type="component" value="Unassembled WGS sequence"/>
</dbReference>
<dbReference type="RefSeq" id="WP_175055006.1">
    <property type="nucleotide sequence ID" value="NZ_CADIKC010000023.1"/>
</dbReference>
<evidence type="ECO:0000313" key="8">
    <source>
        <dbReference type="Proteomes" id="UP000494255"/>
    </source>
</evidence>
<dbReference type="PRINTS" id="PR00368">
    <property type="entry name" value="FADPNR"/>
</dbReference>
<protein>
    <submittedName>
        <fullName evidence="7">Anthranilate 1,2-dioxygenase system ferredoxin--NAD(+) reductase component</fullName>
        <ecNumber evidence="7">1.18.1.3</ecNumber>
    </submittedName>
</protein>
<dbReference type="PANTHER" id="PTHR43557">
    <property type="entry name" value="APOPTOSIS-INDUCING FACTOR 1"/>
    <property type="match status" value="1"/>
</dbReference>
<dbReference type="AlphaFoldDB" id="A0A6J5CTS4"/>
<evidence type="ECO:0000256" key="2">
    <source>
        <dbReference type="ARBA" id="ARBA00022630"/>
    </source>
</evidence>
<comment type="cofactor">
    <cofactor evidence="1">
        <name>FAD</name>
        <dbReference type="ChEBI" id="CHEBI:57692"/>
    </cofactor>
</comment>
<keyword evidence="3" id="KW-0274">FAD</keyword>
<dbReference type="GO" id="GO:0051213">
    <property type="term" value="F:dioxygenase activity"/>
    <property type="evidence" value="ECO:0007669"/>
    <property type="project" value="UniProtKB-KW"/>
</dbReference>
<keyword evidence="4 7" id="KW-0560">Oxidoreductase</keyword>
<evidence type="ECO:0000313" key="7">
    <source>
        <dbReference type="EMBL" id="CAB3745533.1"/>
    </source>
</evidence>
<feature type="domain" description="FAD/NAD(P)-binding" evidence="5">
    <location>
        <begin position="6"/>
        <end position="300"/>
    </location>
</feature>
<name>A0A6J5CTS4_9BURK</name>
<evidence type="ECO:0000256" key="4">
    <source>
        <dbReference type="ARBA" id="ARBA00023002"/>
    </source>
</evidence>
<dbReference type="InterPro" id="IPR036188">
    <property type="entry name" value="FAD/NAD-bd_sf"/>
</dbReference>
<evidence type="ECO:0000256" key="1">
    <source>
        <dbReference type="ARBA" id="ARBA00001974"/>
    </source>
</evidence>
<dbReference type="InterPro" id="IPR050446">
    <property type="entry name" value="FAD-oxidoreductase/Apoptosis"/>
</dbReference>
<evidence type="ECO:0000259" key="5">
    <source>
        <dbReference type="Pfam" id="PF07992"/>
    </source>
</evidence>
<dbReference type="EC" id="1.18.1.3" evidence="7"/>
<dbReference type="InterPro" id="IPR049657">
    <property type="entry name" value="AndAa"/>
</dbReference>
<dbReference type="GO" id="GO:0016651">
    <property type="term" value="F:oxidoreductase activity, acting on NAD(P)H"/>
    <property type="evidence" value="ECO:0007669"/>
    <property type="project" value="TreeGrafter"/>
</dbReference>
<keyword evidence="7" id="KW-0223">Dioxygenase</keyword>
<keyword evidence="8" id="KW-1185">Reference proteome</keyword>
<dbReference type="SUPFAM" id="SSF51905">
    <property type="entry name" value="FAD/NAD(P)-binding domain"/>
    <property type="match status" value="2"/>
</dbReference>
<dbReference type="SUPFAM" id="SSF55424">
    <property type="entry name" value="FAD/NAD-linked reductases, dimerisation (C-terminal) domain"/>
    <property type="match status" value="1"/>
</dbReference>
<organism evidence="7 8">
    <name type="scientific">Paraburkholderia sediminicola</name>
    <dbReference type="NCBI Taxonomy" id="458836"/>
    <lineage>
        <taxon>Bacteria</taxon>
        <taxon>Pseudomonadati</taxon>
        <taxon>Pseudomonadota</taxon>
        <taxon>Betaproteobacteria</taxon>
        <taxon>Burkholderiales</taxon>
        <taxon>Burkholderiaceae</taxon>
        <taxon>Paraburkholderia</taxon>
    </lineage>
</organism>
<dbReference type="EMBL" id="CADIKC010000023">
    <property type="protein sequence ID" value="CAB3745533.1"/>
    <property type="molecule type" value="Genomic_DNA"/>
</dbReference>
<dbReference type="InterPro" id="IPR016156">
    <property type="entry name" value="FAD/NAD-linked_Rdtase_dimer_sf"/>
</dbReference>
<reference evidence="7 8" key="1">
    <citation type="submission" date="2020-04" db="EMBL/GenBank/DDBJ databases">
        <authorList>
            <person name="De Canck E."/>
        </authorList>
    </citation>
    <scope>NUCLEOTIDE SEQUENCE [LARGE SCALE GENOMIC DNA]</scope>
    <source>
        <strain evidence="7 8">LMG 24238</strain>
    </source>
</reference>
<dbReference type="InterPro" id="IPR028202">
    <property type="entry name" value="Reductase_C"/>
</dbReference>
<gene>
    <name evidence="7" type="primary">andAa_2</name>
    <name evidence="7" type="ORF">LMG24238_07663</name>
</gene>
<dbReference type="PRINTS" id="PR00411">
    <property type="entry name" value="PNDRDTASEI"/>
</dbReference>